<evidence type="ECO:0000313" key="3">
    <source>
        <dbReference type="EMBL" id="VDP65537.1"/>
    </source>
</evidence>
<dbReference type="GO" id="GO:0006508">
    <property type="term" value="P:proteolysis"/>
    <property type="evidence" value="ECO:0007669"/>
    <property type="project" value="InterPro"/>
</dbReference>
<evidence type="ECO:0000259" key="2">
    <source>
        <dbReference type="Pfam" id="PF05649"/>
    </source>
</evidence>
<evidence type="ECO:0000313" key="4">
    <source>
        <dbReference type="Proteomes" id="UP000272942"/>
    </source>
</evidence>
<name>A0A183A5A7_9TREM</name>
<feature type="compositionally biased region" description="Basic and acidic residues" evidence="1">
    <location>
        <begin position="58"/>
        <end position="73"/>
    </location>
</feature>
<dbReference type="EMBL" id="UZAN01039432">
    <property type="protein sequence ID" value="VDP65537.1"/>
    <property type="molecule type" value="Genomic_DNA"/>
</dbReference>
<sequence length="335" mass="38040">MTQFFTRSKKSVATNQGGDYSMGHTSYSGPSLMLASSQIRNGLLDSSTLTNSEFFYDLPRDQEDRESKRDRSGPKSVDPTNTDVTDDADFGQSVRMIAKSRTSHVSGIEKATNLRRVKKSDPTDDITNGRAQLLNSSPALEVKTRPGPFGWYRLSRDSALRTKERSKMTMRELMRRAQQAINIPRYLGALLSKNRSVLLPRDLPILVTDVDYFEQLGTFLSQTSYSDLQDYVTFSILHKYASYVDDEAASLKKKLLKPLAGQPFKLQSLIALDYRPQEKFERTNPFADHFLKSYSQFYFEKEKLNPLGLPTAATLRYLPWLIHSHRSLIDLVGAL</sequence>
<dbReference type="Pfam" id="PF05649">
    <property type="entry name" value="Peptidase_M13_N"/>
    <property type="match status" value="1"/>
</dbReference>
<protein>
    <submittedName>
        <fullName evidence="5">Peptidase_M13_N domain-containing protein</fullName>
    </submittedName>
</protein>
<dbReference type="InterPro" id="IPR042089">
    <property type="entry name" value="Peptidase_M13_dom_2"/>
</dbReference>
<dbReference type="InterPro" id="IPR008753">
    <property type="entry name" value="Peptidase_M13_N"/>
</dbReference>
<proteinExistence type="predicted"/>
<feature type="domain" description="Peptidase M13 N-terminal" evidence="2">
    <location>
        <begin position="161"/>
        <end position="263"/>
    </location>
</feature>
<feature type="region of interest" description="Disordered" evidence="1">
    <location>
        <begin position="55"/>
        <end position="92"/>
    </location>
</feature>
<feature type="region of interest" description="Disordered" evidence="1">
    <location>
        <begin position="1"/>
        <end position="22"/>
    </location>
</feature>
<gene>
    <name evidence="3" type="ORF">ECPE_LOCUS2142</name>
</gene>
<keyword evidence="4" id="KW-1185">Reference proteome</keyword>
<accession>A0A183A5A7</accession>
<reference evidence="5" key="1">
    <citation type="submission" date="2016-06" db="UniProtKB">
        <authorList>
            <consortium name="WormBaseParasite"/>
        </authorList>
    </citation>
    <scope>IDENTIFICATION</scope>
</reference>
<dbReference type="Gene3D" id="1.10.1380.10">
    <property type="entry name" value="Neutral endopeptidase , domain2"/>
    <property type="match status" value="1"/>
</dbReference>
<organism evidence="5">
    <name type="scientific">Echinostoma caproni</name>
    <dbReference type="NCBI Taxonomy" id="27848"/>
    <lineage>
        <taxon>Eukaryota</taxon>
        <taxon>Metazoa</taxon>
        <taxon>Spiralia</taxon>
        <taxon>Lophotrochozoa</taxon>
        <taxon>Platyhelminthes</taxon>
        <taxon>Trematoda</taxon>
        <taxon>Digenea</taxon>
        <taxon>Plagiorchiida</taxon>
        <taxon>Echinostomata</taxon>
        <taxon>Echinostomatoidea</taxon>
        <taxon>Echinostomatidae</taxon>
        <taxon>Echinostoma</taxon>
    </lineage>
</organism>
<dbReference type="AlphaFoldDB" id="A0A183A5A7"/>
<evidence type="ECO:0000256" key="1">
    <source>
        <dbReference type="SAM" id="MobiDB-lite"/>
    </source>
</evidence>
<dbReference type="WBParaSite" id="ECPE_0000214201-mRNA-1">
    <property type="protein sequence ID" value="ECPE_0000214201-mRNA-1"/>
    <property type="gene ID" value="ECPE_0000214201"/>
</dbReference>
<evidence type="ECO:0000313" key="5">
    <source>
        <dbReference type="WBParaSite" id="ECPE_0000214201-mRNA-1"/>
    </source>
</evidence>
<dbReference type="Proteomes" id="UP000272942">
    <property type="component" value="Unassembled WGS sequence"/>
</dbReference>
<dbReference type="SUPFAM" id="SSF55486">
    <property type="entry name" value="Metalloproteases ('zincins'), catalytic domain"/>
    <property type="match status" value="1"/>
</dbReference>
<dbReference type="OrthoDB" id="6270419at2759"/>
<reference evidence="3 4" key="2">
    <citation type="submission" date="2018-11" db="EMBL/GenBank/DDBJ databases">
        <authorList>
            <consortium name="Pathogen Informatics"/>
        </authorList>
    </citation>
    <scope>NUCLEOTIDE SEQUENCE [LARGE SCALE GENOMIC DNA]</scope>
    <source>
        <strain evidence="3 4">Egypt</strain>
    </source>
</reference>